<evidence type="ECO:0000256" key="3">
    <source>
        <dbReference type="ARBA" id="ARBA00022630"/>
    </source>
</evidence>
<keyword evidence="4 6" id="KW-0274">FAD</keyword>
<dbReference type="GO" id="GO:0003904">
    <property type="term" value="F:deoxyribodipyrimidine photo-lyase activity"/>
    <property type="evidence" value="ECO:0007669"/>
    <property type="project" value="TreeGrafter"/>
</dbReference>
<dbReference type="Pfam" id="PF03441">
    <property type="entry name" value="FAD_binding_7"/>
    <property type="match status" value="1"/>
</dbReference>
<evidence type="ECO:0000256" key="1">
    <source>
        <dbReference type="ARBA" id="ARBA00001932"/>
    </source>
</evidence>
<dbReference type="Gene3D" id="3.40.50.620">
    <property type="entry name" value="HUPs"/>
    <property type="match status" value="1"/>
</dbReference>
<dbReference type="PROSITE" id="PS00394">
    <property type="entry name" value="DNA_PHOTOLYASES_1_1"/>
    <property type="match status" value="1"/>
</dbReference>
<reference evidence="10" key="1">
    <citation type="journal article" date="2014" name="Int. J. Syst. Evol. Microbiol.">
        <title>Complete genome sequence of Corynebacterium casei LMG S-19264T (=DSM 44701T), isolated from a smear-ripened cheese.</title>
        <authorList>
            <consortium name="US DOE Joint Genome Institute (JGI-PGF)"/>
            <person name="Walter F."/>
            <person name="Albersmeier A."/>
            <person name="Kalinowski J."/>
            <person name="Ruckert C."/>
        </authorList>
    </citation>
    <scope>NUCLEOTIDE SEQUENCE</scope>
    <source>
        <strain evidence="10">CGMCC 1.12181</strain>
    </source>
</reference>
<dbReference type="InterPro" id="IPR036155">
    <property type="entry name" value="Crypto/Photolyase_N_sf"/>
</dbReference>
<evidence type="ECO:0000256" key="2">
    <source>
        <dbReference type="ARBA" id="ARBA00005862"/>
    </source>
</evidence>
<evidence type="ECO:0000256" key="6">
    <source>
        <dbReference type="PIRSR" id="PIRSR602081-1"/>
    </source>
</evidence>
<dbReference type="GO" id="GO:0071949">
    <property type="term" value="F:FAD binding"/>
    <property type="evidence" value="ECO:0007669"/>
    <property type="project" value="TreeGrafter"/>
</dbReference>
<dbReference type="InterPro" id="IPR036134">
    <property type="entry name" value="Crypto/Photolyase_FAD-like_sf"/>
</dbReference>
<dbReference type="InterPro" id="IPR006050">
    <property type="entry name" value="DNA_photolyase_N"/>
</dbReference>
<dbReference type="SUPFAM" id="SSF52425">
    <property type="entry name" value="Cryptochrome/photolyase, N-terminal domain"/>
    <property type="match status" value="1"/>
</dbReference>
<gene>
    <name evidence="10" type="ORF">GCM10011365_08390</name>
</gene>
<dbReference type="InterPro" id="IPR002081">
    <property type="entry name" value="Cryptochrome/DNA_photolyase_1"/>
</dbReference>
<feature type="binding site" evidence="6">
    <location>
        <begin position="270"/>
        <end position="277"/>
    </location>
    <ligand>
        <name>FAD</name>
        <dbReference type="ChEBI" id="CHEBI:57692"/>
    </ligand>
</feature>
<dbReference type="GO" id="GO:0006139">
    <property type="term" value="P:nucleobase-containing compound metabolic process"/>
    <property type="evidence" value="ECO:0007669"/>
    <property type="project" value="UniProtKB-ARBA"/>
</dbReference>
<dbReference type="PROSITE" id="PS51645">
    <property type="entry name" value="PHR_CRY_ALPHA_BETA"/>
    <property type="match status" value="1"/>
</dbReference>
<keyword evidence="5 8" id="KW-0157">Chromophore</keyword>
<dbReference type="InterPro" id="IPR018394">
    <property type="entry name" value="DNA_photolyase_1_CS_C"/>
</dbReference>
<evidence type="ECO:0000313" key="10">
    <source>
        <dbReference type="EMBL" id="GGF89528.1"/>
    </source>
</evidence>
<dbReference type="Gene3D" id="1.10.579.10">
    <property type="entry name" value="DNA Cyclobutane Dipyrimidine Photolyase, subunit A, domain 3"/>
    <property type="match status" value="1"/>
</dbReference>
<comment type="caution">
    <text evidence="10">The sequence shown here is derived from an EMBL/GenBank/DDBJ whole genome shotgun (WGS) entry which is preliminary data.</text>
</comment>
<feature type="site" description="Electron transfer via tryptophanyl radical" evidence="7">
    <location>
        <position position="354"/>
    </location>
</feature>
<evidence type="ECO:0000256" key="8">
    <source>
        <dbReference type="RuleBase" id="RU004182"/>
    </source>
</evidence>
<dbReference type="Pfam" id="PF00875">
    <property type="entry name" value="DNA_photolyase"/>
    <property type="match status" value="1"/>
</dbReference>
<evidence type="ECO:0000313" key="11">
    <source>
        <dbReference type="Proteomes" id="UP000605253"/>
    </source>
</evidence>
<dbReference type="PANTHER" id="PTHR11455:SF9">
    <property type="entry name" value="CRYPTOCHROME CIRCADIAN CLOCK 5 ISOFORM X1"/>
    <property type="match status" value="1"/>
</dbReference>
<dbReference type="EMBL" id="BMEO01000003">
    <property type="protein sequence ID" value="GGF89528.1"/>
    <property type="molecule type" value="Genomic_DNA"/>
</dbReference>
<dbReference type="InterPro" id="IPR005101">
    <property type="entry name" value="Cryptochr/Photolyase_FAD-bd"/>
</dbReference>
<dbReference type="PANTHER" id="PTHR11455">
    <property type="entry name" value="CRYPTOCHROME"/>
    <property type="match status" value="1"/>
</dbReference>
<dbReference type="SUPFAM" id="SSF48173">
    <property type="entry name" value="Cryptochrome/photolyase FAD-binding domain"/>
    <property type="match status" value="1"/>
</dbReference>
<feature type="domain" description="Photolyase/cryptochrome alpha/beta" evidence="9">
    <location>
        <begin position="1"/>
        <end position="137"/>
    </location>
</feature>
<feature type="site" description="Electron transfer via tryptophanyl radical" evidence="7">
    <location>
        <position position="301"/>
    </location>
</feature>
<organism evidence="10 11">
    <name type="scientific">Marinicella pacifica</name>
    <dbReference type="NCBI Taxonomy" id="1171543"/>
    <lineage>
        <taxon>Bacteria</taxon>
        <taxon>Pseudomonadati</taxon>
        <taxon>Pseudomonadota</taxon>
        <taxon>Gammaproteobacteria</taxon>
        <taxon>Lysobacterales</taxon>
        <taxon>Marinicellaceae</taxon>
        <taxon>Marinicella</taxon>
    </lineage>
</organism>
<dbReference type="GO" id="GO:0006950">
    <property type="term" value="P:response to stress"/>
    <property type="evidence" value="ECO:0007669"/>
    <property type="project" value="UniProtKB-ARBA"/>
</dbReference>
<evidence type="ECO:0000256" key="5">
    <source>
        <dbReference type="ARBA" id="ARBA00022991"/>
    </source>
</evidence>
<comment type="similarity">
    <text evidence="8">Belongs to the DNA photolyase family.</text>
</comment>
<dbReference type="GO" id="GO:0009416">
    <property type="term" value="P:response to light stimulus"/>
    <property type="evidence" value="ECO:0007669"/>
    <property type="project" value="TreeGrafter"/>
</dbReference>
<proteinExistence type="inferred from homology"/>
<name>A0A917FJU1_9GAMM</name>
<dbReference type="GO" id="GO:0003677">
    <property type="term" value="F:DNA binding"/>
    <property type="evidence" value="ECO:0007669"/>
    <property type="project" value="TreeGrafter"/>
</dbReference>
<dbReference type="RefSeq" id="WP_188364441.1">
    <property type="nucleotide sequence ID" value="NZ_BAABJF010000017.1"/>
</dbReference>
<dbReference type="Gene3D" id="1.25.40.80">
    <property type="match status" value="1"/>
</dbReference>
<comment type="cofactor">
    <cofactor evidence="6">
        <name>FAD</name>
        <dbReference type="ChEBI" id="CHEBI:57692"/>
    </cofactor>
    <text evidence="6">Binds 1 FAD per subunit.</text>
</comment>
<protein>
    <submittedName>
        <fullName evidence="10">Deoxyribodipyrimidine photo-lyase</fullName>
    </submittedName>
</protein>
<evidence type="ECO:0000256" key="4">
    <source>
        <dbReference type="ARBA" id="ARBA00022827"/>
    </source>
</evidence>
<sequence length="459" mass="53815">MHLIWFRNDLRLTDNPAFSAAVNQANQDHCPLLALFVRCPQQDKKHHRAQSQCDFWDANMVDLINRLNQLNISAMIKTVPCYENLAQLMQVLLESHKIEKLFFNREYLVNEQKRDQAVIKVCEHNNVQSCIYEPAYLLPPQSVEKKNGGMYHVFTPYKRQFIEQLKADYATPLGMPEKVTRPYTHALDSEDIKSDWQHDWWPVGEPAARKLLSEFVEHARYQQQRDYPAVEGTSKLSPYLALGIISARQCLAQALKEQGESAFQSTWVSELIWREFYHDLIAFYPRLVKHQTFKEDAMDHWQHDERIVEAWKNGQTGFPIIDAGMRQLKQEHWMHNRVRMLVASFFTKLCLQDWRIGEQHFMQNLIDGDFASNNGGWQWSSATGCDAAPYFRIFNPTTQSKKFDENGDYIRRYVPELKDLPAKNIHEPSEQQRRDCGYPQPIIDYKQARGQALDWFKSG</sequence>
<dbReference type="InterPro" id="IPR014729">
    <property type="entry name" value="Rossmann-like_a/b/a_fold"/>
</dbReference>
<dbReference type="AlphaFoldDB" id="A0A917FJU1"/>
<keyword evidence="11" id="KW-1185">Reference proteome</keyword>
<reference evidence="10" key="2">
    <citation type="submission" date="2020-09" db="EMBL/GenBank/DDBJ databases">
        <authorList>
            <person name="Sun Q."/>
            <person name="Zhou Y."/>
        </authorList>
    </citation>
    <scope>NUCLEOTIDE SEQUENCE</scope>
    <source>
        <strain evidence="10">CGMCC 1.12181</strain>
    </source>
</reference>
<keyword evidence="3 6" id="KW-0285">Flavoprotein</keyword>
<feature type="binding site" evidence="6">
    <location>
        <position position="267"/>
    </location>
    <ligand>
        <name>FAD</name>
        <dbReference type="ChEBI" id="CHEBI:57692"/>
    </ligand>
</feature>
<evidence type="ECO:0000259" key="9">
    <source>
        <dbReference type="PROSITE" id="PS51645"/>
    </source>
</evidence>
<feature type="site" description="Electron transfer via tryptophanyl radical" evidence="7">
    <location>
        <position position="377"/>
    </location>
</feature>
<dbReference type="Proteomes" id="UP000605253">
    <property type="component" value="Unassembled WGS sequence"/>
</dbReference>
<feature type="binding site" evidence="6">
    <location>
        <begin position="233"/>
        <end position="237"/>
    </location>
    <ligand>
        <name>FAD</name>
        <dbReference type="ChEBI" id="CHEBI:57692"/>
    </ligand>
</feature>
<feature type="binding site" evidence="6">
    <location>
        <begin position="367"/>
        <end position="369"/>
    </location>
    <ligand>
        <name>FAD</name>
        <dbReference type="ChEBI" id="CHEBI:57692"/>
    </ligand>
</feature>
<dbReference type="PRINTS" id="PR00147">
    <property type="entry name" value="DNAPHOTLYASE"/>
</dbReference>
<comment type="cofactor">
    <cofactor evidence="1">
        <name>(6R)-5,10-methylene-5,6,7,8-tetrahydrofolate</name>
        <dbReference type="ChEBI" id="CHEBI:15636"/>
    </cofactor>
</comment>
<comment type="similarity">
    <text evidence="2">Belongs to the DNA photolyase class-1 family.</text>
</comment>
<accession>A0A917FJU1</accession>
<evidence type="ECO:0000256" key="7">
    <source>
        <dbReference type="PIRSR" id="PIRSR602081-2"/>
    </source>
</evidence>
<feature type="binding site" evidence="6">
    <location>
        <position position="221"/>
    </location>
    <ligand>
        <name>FAD</name>
        <dbReference type="ChEBI" id="CHEBI:57692"/>
    </ligand>
</feature>